<organism evidence="1 2">
    <name type="scientific">Pycnoporus cinnabarinus</name>
    <name type="common">Cinnabar-red polypore</name>
    <name type="synonym">Trametes cinnabarina</name>
    <dbReference type="NCBI Taxonomy" id="5643"/>
    <lineage>
        <taxon>Eukaryota</taxon>
        <taxon>Fungi</taxon>
        <taxon>Dikarya</taxon>
        <taxon>Basidiomycota</taxon>
        <taxon>Agaricomycotina</taxon>
        <taxon>Agaricomycetes</taxon>
        <taxon>Polyporales</taxon>
        <taxon>Polyporaceae</taxon>
        <taxon>Trametes</taxon>
    </lineage>
</organism>
<dbReference type="HOGENOM" id="CLU_159484_1_0_1"/>
<comment type="caution">
    <text evidence="1">The sequence shown here is derived from an EMBL/GenBank/DDBJ whole genome shotgun (WGS) entry which is preliminary data.</text>
</comment>
<evidence type="ECO:0000313" key="2">
    <source>
        <dbReference type="Proteomes" id="UP000029665"/>
    </source>
</evidence>
<dbReference type="OrthoDB" id="2822793at2759"/>
<evidence type="ECO:0000313" key="1">
    <source>
        <dbReference type="EMBL" id="CDO70367.1"/>
    </source>
</evidence>
<proteinExistence type="predicted"/>
<keyword evidence="2" id="KW-1185">Reference proteome</keyword>
<dbReference type="OMA" id="WARDGWE"/>
<name>A0A060S7C2_PYCCI</name>
<dbReference type="AlphaFoldDB" id="A0A060S7C2"/>
<protein>
    <submittedName>
        <fullName evidence="1">Uncharacterized protein</fullName>
    </submittedName>
</protein>
<dbReference type="EMBL" id="CCBP010000081">
    <property type="protein sequence ID" value="CDO70367.1"/>
    <property type="molecule type" value="Genomic_DNA"/>
</dbReference>
<accession>A0A060S7C2</accession>
<dbReference type="Proteomes" id="UP000029665">
    <property type="component" value="Unassembled WGS sequence"/>
</dbReference>
<gene>
    <name evidence="1" type="ORF">BN946_scf184999.g7</name>
</gene>
<reference evidence="1" key="1">
    <citation type="submission" date="2014-01" db="EMBL/GenBank/DDBJ databases">
        <title>The genome of the white-rot fungus Pycnoporus cinnabarinus: a basidiomycete model with a versatile arsenal for lignocellulosic biomass breakdown.</title>
        <authorList>
            <person name="Levasseur A."/>
            <person name="Lomascolo A."/>
            <person name="Ruiz-Duenas F.J."/>
            <person name="Uzan E."/>
            <person name="Piumi F."/>
            <person name="Kues U."/>
            <person name="Ram A.F.J."/>
            <person name="Murat C."/>
            <person name="Haon M."/>
            <person name="Benoit I."/>
            <person name="Arfi Y."/>
            <person name="Chevret D."/>
            <person name="Drula E."/>
            <person name="Kwon M.J."/>
            <person name="Gouret P."/>
            <person name="Lesage-Meessen L."/>
            <person name="Lombard V."/>
            <person name="Mariette J."/>
            <person name="Noirot C."/>
            <person name="Park J."/>
            <person name="Patyshakuliyeva A."/>
            <person name="Wieneger R.A.B."/>
            <person name="Wosten H.A.B."/>
            <person name="Martin F."/>
            <person name="Coutinho P.M."/>
            <person name="de Vries R."/>
            <person name="Martinez A.T."/>
            <person name="Klopp C."/>
            <person name="Pontarotti P."/>
            <person name="Henrissat B."/>
            <person name="Record E."/>
        </authorList>
    </citation>
    <scope>NUCLEOTIDE SEQUENCE [LARGE SCALE GENOMIC DNA]</scope>
    <source>
        <strain evidence="1">BRFM137</strain>
    </source>
</reference>
<sequence length="86" mass="9485">MGHITVVNNSPSTVYVMVSKYTAPQGGDGWYAIPSQGSETWGRSGWELVAFKNASDHDTKRAGVYVNVDSIVTFDDFHHHISVKTE</sequence>